<comment type="caution">
    <text evidence="1">The sequence shown here is derived from an EMBL/GenBank/DDBJ whole genome shotgun (WGS) entry which is preliminary data.</text>
</comment>
<dbReference type="AlphaFoldDB" id="A0A1A9QD98"/>
<protein>
    <submittedName>
        <fullName evidence="1">Uncharacterized protein</fullName>
    </submittedName>
</protein>
<sequence>MSFKFNSIALLLSSLLTGSGAWVGYELYKPKTVKGWVEWKGLKLASETDENIWKALYFQNESELQGTTKSAEELKKTCVEYWKKPIENKNLEYVEKFCVNVLKSRKARIIAEGFDKAIFLSTDEDYKLAYTFNRYSDSFLALLGSDKATRDSEIDEQDSELLRIYKNHCETALNTNDTKINVTKQICSKQYEYVTAEDKLKHDGYELKTDKELEDSWDTWKGSKSKNYLVGNSLLEDIKDRNGGDDSWIKLQDNKKEFGIRFKAWCQEQKVEKLFKRNFYKDIYPKFKNRCGTPKAAKT</sequence>
<evidence type="ECO:0000313" key="1">
    <source>
        <dbReference type="EMBL" id="OAL10064.1"/>
    </source>
</evidence>
<dbReference type="RefSeq" id="WP_187150451.1">
    <property type="nucleotide sequence ID" value="NZ_LWUJ01000012.1"/>
</dbReference>
<reference evidence="2" key="1">
    <citation type="submission" date="2016-04" db="EMBL/GenBank/DDBJ databases">
        <authorList>
            <person name="Quiroz-Castaneda R.E."/>
            <person name="Martinez-Ocampo F."/>
        </authorList>
    </citation>
    <scope>NUCLEOTIDE SEQUENCE [LARGE SCALE GENOMIC DNA]</scope>
    <source>
        <strain evidence="2">INIFAP01</strain>
    </source>
</reference>
<dbReference type="Proteomes" id="UP000077623">
    <property type="component" value="Unassembled WGS sequence"/>
</dbReference>
<keyword evidence="2" id="KW-1185">Reference proteome</keyword>
<dbReference type="STRING" id="432608.A6V39_04065"/>
<proteinExistence type="predicted"/>
<organism evidence="1 2">
    <name type="scientific">Candidatus Mycoplasma haematobovis</name>
    <dbReference type="NCBI Taxonomy" id="432608"/>
    <lineage>
        <taxon>Bacteria</taxon>
        <taxon>Bacillati</taxon>
        <taxon>Mycoplasmatota</taxon>
        <taxon>Mollicutes</taxon>
        <taxon>Mycoplasmataceae</taxon>
        <taxon>Mycoplasma</taxon>
    </lineage>
</organism>
<dbReference type="EMBL" id="LWUJ01000012">
    <property type="protein sequence ID" value="OAL10064.1"/>
    <property type="molecule type" value="Genomic_DNA"/>
</dbReference>
<evidence type="ECO:0000313" key="2">
    <source>
        <dbReference type="Proteomes" id="UP000077623"/>
    </source>
</evidence>
<name>A0A1A9QD98_9MOLU</name>
<gene>
    <name evidence="1" type="ORF">A6V39_04065</name>
</gene>
<accession>A0A1A9QD98</accession>